<evidence type="ECO:0000313" key="1">
    <source>
        <dbReference type="EMBL" id="AMB88121.1"/>
    </source>
</evidence>
<accession>A0A0X1T7S7</accession>
<name>A0A0X1T7S7_PSEAA</name>
<protein>
    <submittedName>
        <fullName evidence="1">Acetone carboxylase subunit gamma</fullName>
    </submittedName>
</protein>
<dbReference type="EMBL" id="CP014135">
    <property type="protein sequence ID" value="AMB88121.1"/>
    <property type="molecule type" value="Genomic_DNA"/>
</dbReference>
<proteinExistence type="predicted"/>
<dbReference type="InterPro" id="IPR016750">
    <property type="entry name" value="Aceto_COase_bsu/gsu"/>
</dbReference>
<evidence type="ECO:0000313" key="2">
    <source>
        <dbReference type="Proteomes" id="UP000063229"/>
    </source>
</evidence>
<dbReference type="Proteomes" id="UP000063229">
    <property type="component" value="Chromosome"/>
</dbReference>
<organism evidence="1 2">
    <name type="scientific">Pseudomonas agarici</name>
    <dbReference type="NCBI Taxonomy" id="46677"/>
    <lineage>
        <taxon>Bacteria</taxon>
        <taxon>Pseudomonadati</taxon>
        <taxon>Pseudomonadota</taxon>
        <taxon>Gammaproteobacteria</taxon>
        <taxon>Pseudomonadales</taxon>
        <taxon>Pseudomonadaceae</taxon>
        <taxon>Pseudomonas</taxon>
    </lineage>
</organism>
<gene>
    <name evidence="1" type="ORF">AWM79_23735</name>
</gene>
<dbReference type="STRING" id="46677.AWM79_23735"/>
<dbReference type="RefSeq" id="WP_017134348.1">
    <property type="nucleotide sequence ID" value="NZ_CP014135.1"/>
</dbReference>
<keyword evidence="2" id="KW-1185">Reference proteome</keyword>
<dbReference type="AlphaFoldDB" id="A0A0X1T7S7"/>
<dbReference type="Pfam" id="PF08882">
    <property type="entry name" value="Acetone_carb_G"/>
    <property type="match status" value="1"/>
</dbReference>
<dbReference type="PIRSF" id="PIRSF019217">
    <property type="entry name" value="Acetone_carboxlyase_gsu"/>
    <property type="match status" value="1"/>
</dbReference>
<dbReference type="KEGG" id="pagb:AWM79_23735"/>
<reference evidence="1 2" key="1">
    <citation type="submission" date="2016-01" db="EMBL/GenBank/DDBJ databases">
        <authorList>
            <person name="McClelland M."/>
            <person name="Jain A."/>
            <person name="Saraogi P."/>
            <person name="Mendelson R."/>
            <person name="Westerman R."/>
            <person name="SanMiguel P."/>
            <person name="Csonka L."/>
        </authorList>
    </citation>
    <scope>NUCLEOTIDE SEQUENCE [LARGE SCALE GENOMIC DNA]</scope>
    <source>
        <strain evidence="1 2">NCPPB 2472</strain>
    </source>
</reference>
<dbReference type="OrthoDB" id="8688459at2"/>
<sequence>MSTYTKKQVSDLVKGDLDWDTLHRMLSLPKDKERYANYIAVLQEQVSWDDKIIIPLGPHLFLAETPKDKKLVSKCSCGYEYGDYRKNWKLNALIYVRDSKEKMQEVYPALMAPDTSWQVYREYYCPSCGVMHDVEAPTPWYPVIHDLQPDLKSLFDWLDLPAPVNA</sequence>